<name>A0AAV6R724_SOLSE</name>
<dbReference type="Proteomes" id="UP000693946">
    <property type="component" value="Linkage Group LG20"/>
</dbReference>
<comment type="caution">
    <text evidence="1">The sequence shown here is derived from an EMBL/GenBank/DDBJ whole genome shotgun (WGS) entry which is preliminary data.</text>
</comment>
<reference evidence="1 2" key="1">
    <citation type="journal article" date="2021" name="Sci. Rep.">
        <title>Chromosome anchoring in Senegalese sole (Solea senegalensis) reveals sex-associated markers and genome rearrangements in flatfish.</title>
        <authorList>
            <person name="Guerrero-Cozar I."/>
            <person name="Gomez-Garrido J."/>
            <person name="Berbel C."/>
            <person name="Martinez-Blanch J.F."/>
            <person name="Alioto T."/>
            <person name="Claros M.G."/>
            <person name="Gagnaire P.A."/>
            <person name="Manchado M."/>
        </authorList>
    </citation>
    <scope>NUCLEOTIDE SEQUENCE [LARGE SCALE GENOMIC DNA]</scope>
    <source>
        <strain evidence="1">Sse05_10M</strain>
    </source>
</reference>
<dbReference type="EMBL" id="JAGKHQ010000013">
    <property type="protein sequence ID" value="KAG7500265.1"/>
    <property type="molecule type" value="Genomic_DNA"/>
</dbReference>
<sequence>MAAVHVASLEVKVTPSSSGLQLLGCDTSAALFSFQIRENVHELVDSSLHSSNQQKAVTYCTMNAKRKKNTSLRYTEKCF</sequence>
<dbReference type="AlphaFoldDB" id="A0AAV6R724"/>
<evidence type="ECO:0000313" key="2">
    <source>
        <dbReference type="Proteomes" id="UP000693946"/>
    </source>
</evidence>
<protein>
    <submittedName>
        <fullName evidence="1">Uncharacterized protein</fullName>
    </submittedName>
</protein>
<gene>
    <name evidence="1" type="ORF">JOB18_013805</name>
</gene>
<keyword evidence="2" id="KW-1185">Reference proteome</keyword>
<accession>A0AAV6R724</accession>
<proteinExistence type="predicted"/>
<organism evidence="1 2">
    <name type="scientific">Solea senegalensis</name>
    <name type="common">Senegalese sole</name>
    <dbReference type="NCBI Taxonomy" id="28829"/>
    <lineage>
        <taxon>Eukaryota</taxon>
        <taxon>Metazoa</taxon>
        <taxon>Chordata</taxon>
        <taxon>Craniata</taxon>
        <taxon>Vertebrata</taxon>
        <taxon>Euteleostomi</taxon>
        <taxon>Actinopterygii</taxon>
        <taxon>Neopterygii</taxon>
        <taxon>Teleostei</taxon>
        <taxon>Neoteleostei</taxon>
        <taxon>Acanthomorphata</taxon>
        <taxon>Carangaria</taxon>
        <taxon>Pleuronectiformes</taxon>
        <taxon>Pleuronectoidei</taxon>
        <taxon>Soleidae</taxon>
        <taxon>Solea</taxon>
    </lineage>
</organism>
<evidence type="ECO:0000313" key="1">
    <source>
        <dbReference type="EMBL" id="KAG7500265.1"/>
    </source>
</evidence>